<keyword evidence="5" id="KW-0472">Membrane</keyword>
<feature type="signal peptide" evidence="6">
    <location>
        <begin position="1"/>
        <end position="24"/>
    </location>
</feature>
<evidence type="ECO:0008006" key="9">
    <source>
        <dbReference type="Google" id="ProtNLM"/>
    </source>
</evidence>
<feature type="transmembrane region" description="Helical" evidence="5">
    <location>
        <begin position="290"/>
        <end position="309"/>
    </location>
</feature>
<feature type="transmembrane region" description="Helical" evidence="5">
    <location>
        <begin position="201"/>
        <end position="219"/>
    </location>
</feature>
<dbReference type="PANTHER" id="PTHR24421:SF58">
    <property type="entry name" value="SIGNAL TRANSDUCTION HISTIDINE-PROTEIN KINASE_PHOSPHATASE UHPB"/>
    <property type="match status" value="1"/>
</dbReference>
<feature type="region of interest" description="Disordered" evidence="4">
    <location>
        <begin position="574"/>
        <end position="623"/>
    </location>
</feature>
<evidence type="ECO:0000256" key="4">
    <source>
        <dbReference type="SAM" id="MobiDB-lite"/>
    </source>
</evidence>
<feature type="chain" id="PRO_5040819683" description="Histidine kinase" evidence="6">
    <location>
        <begin position="25"/>
        <end position="695"/>
    </location>
</feature>
<dbReference type="GO" id="GO:0000160">
    <property type="term" value="P:phosphorelay signal transduction system"/>
    <property type="evidence" value="ECO:0007669"/>
    <property type="project" value="UniProtKB-KW"/>
</dbReference>
<accession>A0A9X0XK43</accession>
<keyword evidence="5" id="KW-1133">Transmembrane helix</keyword>
<dbReference type="Gene3D" id="3.30.565.10">
    <property type="entry name" value="Histidine kinase-like ATPase, C-terminal domain"/>
    <property type="match status" value="1"/>
</dbReference>
<dbReference type="InterPro" id="IPR050482">
    <property type="entry name" value="Sensor_HK_TwoCompSys"/>
</dbReference>
<dbReference type="Gene3D" id="1.20.5.1930">
    <property type="match status" value="1"/>
</dbReference>
<keyword evidence="8" id="KW-1185">Reference proteome</keyword>
<evidence type="ECO:0000256" key="6">
    <source>
        <dbReference type="SAM" id="SignalP"/>
    </source>
</evidence>
<feature type="compositionally biased region" description="Low complexity" evidence="4">
    <location>
        <begin position="610"/>
        <end position="623"/>
    </location>
</feature>
<comment type="caution">
    <text evidence="7">The sequence shown here is derived from an EMBL/GenBank/DDBJ whole genome shotgun (WGS) entry which is preliminary data.</text>
</comment>
<feature type="transmembrane region" description="Helical" evidence="5">
    <location>
        <begin position="176"/>
        <end position="194"/>
    </location>
</feature>
<dbReference type="RefSeq" id="WP_201827833.1">
    <property type="nucleotide sequence ID" value="NZ_JAERRA010000002.1"/>
</dbReference>
<evidence type="ECO:0000256" key="1">
    <source>
        <dbReference type="ARBA" id="ARBA00022679"/>
    </source>
</evidence>
<dbReference type="InterPro" id="IPR036890">
    <property type="entry name" value="HATPase_C_sf"/>
</dbReference>
<gene>
    <name evidence="7" type="ORF">JI742_13580</name>
</gene>
<evidence type="ECO:0000256" key="5">
    <source>
        <dbReference type="SAM" id="Phobius"/>
    </source>
</evidence>
<dbReference type="EMBL" id="JAERRA010000002">
    <property type="protein sequence ID" value="MBL0720920.1"/>
    <property type="molecule type" value="Genomic_DNA"/>
</dbReference>
<feature type="transmembrane region" description="Helical" evidence="5">
    <location>
        <begin position="316"/>
        <end position="334"/>
    </location>
</feature>
<dbReference type="PANTHER" id="PTHR24421">
    <property type="entry name" value="NITRATE/NITRITE SENSOR PROTEIN NARX-RELATED"/>
    <property type="match status" value="1"/>
</dbReference>
<protein>
    <recommendedName>
        <fullName evidence="9">Histidine kinase</fullName>
    </recommendedName>
</protein>
<keyword evidence="1" id="KW-0808">Transferase</keyword>
<dbReference type="CDD" id="cd16917">
    <property type="entry name" value="HATPase_UhpB-NarQ-NarX-like"/>
    <property type="match status" value="1"/>
</dbReference>
<evidence type="ECO:0000256" key="2">
    <source>
        <dbReference type="ARBA" id="ARBA00022777"/>
    </source>
</evidence>
<feature type="transmembrane region" description="Helical" evidence="5">
    <location>
        <begin position="231"/>
        <end position="253"/>
    </location>
</feature>
<organism evidence="7 8">
    <name type="scientific">Aquariibacter lacus</name>
    <dbReference type="NCBI Taxonomy" id="2801332"/>
    <lineage>
        <taxon>Bacteria</taxon>
        <taxon>Pseudomonadati</taxon>
        <taxon>Pseudomonadota</taxon>
        <taxon>Betaproteobacteria</taxon>
        <taxon>Burkholderiales</taxon>
        <taxon>Sphaerotilaceae</taxon>
        <taxon>Aquariibacter</taxon>
    </lineage>
</organism>
<dbReference type="Proteomes" id="UP000643207">
    <property type="component" value="Unassembled WGS sequence"/>
</dbReference>
<feature type="compositionally biased region" description="Basic and acidic residues" evidence="4">
    <location>
        <begin position="599"/>
        <end position="608"/>
    </location>
</feature>
<keyword evidence="6" id="KW-0732">Signal</keyword>
<feature type="transmembrane region" description="Helical" evidence="5">
    <location>
        <begin position="354"/>
        <end position="372"/>
    </location>
</feature>
<keyword evidence="5" id="KW-0812">Transmembrane</keyword>
<dbReference type="GO" id="GO:0016301">
    <property type="term" value="F:kinase activity"/>
    <property type="evidence" value="ECO:0007669"/>
    <property type="project" value="UniProtKB-KW"/>
</dbReference>
<dbReference type="AlphaFoldDB" id="A0A9X0XK43"/>
<dbReference type="PROSITE" id="PS51257">
    <property type="entry name" value="PROKAR_LIPOPROTEIN"/>
    <property type="match status" value="1"/>
</dbReference>
<reference evidence="7 8" key="1">
    <citation type="submission" date="2021-01" db="EMBL/GenBank/DDBJ databases">
        <title>Piscinibacter sp. Jin2 Genome sequencing and assembly.</title>
        <authorList>
            <person name="Kim I."/>
        </authorList>
    </citation>
    <scope>NUCLEOTIDE SEQUENCE [LARGE SCALE GENOMIC DNA]</scope>
    <source>
        <strain evidence="7 8">Jin2</strain>
    </source>
</reference>
<feature type="transmembrane region" description="Helical" evidence="5">
    <location>
        <begin position="265"/>
        <end position="284"/>
    </location>
</feature>
<proteinExistence type="predicted"/>
<feature type="compositionally biased region" description="Polar residues" evidence="4">
    <location>
        <begin position="444"/>
        <end position="453"/>
    </location>
</feature>
<feature type="region of interest" description="Disordered" evidence="4">
    <location>
        <begin position="444"/>
        <end position="465"/>
    </location>
</feature>
<evidence type="ECO:0000313" key="7">
    <source>
        <dbReference type="EMBL" id="MBL0720920.1"/>
    </source>
</evidence>
<sequence length="695" mass="75126">MKRIARRLAGLLLACMLAACSGLAEPLGPLVQEVDRATLLLPGEPPRETRLPDAWERSAPLREGGVRYRIDLEQAALEAGPAALFIPRVGLVLRVVLNGEPIAQFGSTQRQPLPDVSQQPILVALPPALLRSRGNVLELEVHGEPRREAGLSRLWVGPLELLEPRHVALGQLQSRGAWAVGAAAAVMGALALLLASRVRHFGYACFGVGSLLWAWRVTAFEPGGSEAWSPILAVLFQVSYPWFVVLMSLYALAVVGRDGPRARQLLAGWAVVALVLTVLGWLSVQPGLRTAVLAGSQGVLILVGGALILRAARDRQLAAVLLAVAALACLVVGARDLWVFRVMYDYGAVSWGRYTILALLAVLAWTVVDDFAHSARGLQALNRNLAERVAQKESELARAFDGAREREREQATRAERDRILREMHDGLGGRLVAAMALTQQVQRVETAETTPPTGSRLPAETGPPPPAETLRELRAALDDCLVELRLALDSLETDRRPLVEALAELRFRVEPSLRAAGIRLVWQPSDAVIDWSLPATDTLQVLRIVREALTNVIKHAQASTVWLRLAPLPPESPELPEASARLPSEAPSERVLAPWTEGARPEADRDIDPPETGAAPEAETEPAPSLGVCLSVIDNGLQRRQLAEGSDLPHFVPEGLHKGRGLANMERRAAALGARLSSGPSEEGWAVELRLPPRG</sequence>
<keyword evidence="2" id="KW-0418">Kinase</keyword>
<keyword evidence="3" id="KW-0902">Two-component regulatory system</keyword>
<evidence type="ECO:0000313" key="8">
    <source>
        <dbReference type="Proteomes" id="UP000643207"/>
    </source>
</evidence>
<evidence type="ECO:0000256" key="3">
    <source>
        <dbReference type="ARBA" id="ARBA00023012"/>
    </source>
</evidence>
<name>A0A9X0XK43_9BURK</name>
<dbReference type="SUPFAM" id="SSF55874">
    <property type="entry name" value="ATPase domain of HSP90 chaperone/DNA topoisomerase II/histidine kinase"/>
    <property type="match status" value="1"/>
</dbReference>